<keyword evidence="1" id="KW-0472">Membrane</keyword>
<feature type="transmembrane region" description="Helical" evidence="1">
    <location>
        <begin position="174"/>
        <end position="191"/>
    </location>
</feature>
<dbReference type="GO" id="GO:0047793">
    <property type="term" value="F:cycloeucalenol cycloisomerase activity"/>
    <property type="evidence" value="ECO:0007669"/>
    <property type="project" value="InterPro"/>
</dbReference>
<feature type="transmembrane region" description="Helical" evidence="1">
    <location>
        <begin position="67"/>
        <end position="87"/>
    </location>
</feature>
<dbReference type="AlphaFoldDB" id="A0A8K0AI50"/>
<protein>
    <submittedName>
        <fullName evidence="2">Mitochondrial cycloeucalenol cycloisomerase</fullName>
    </submittedName>
</protein>
<accession>A0A8K0AI50</accession>
<feature type="transmembrane region" description="Helical" evidence="1">
    <location>
        <begin position="108"/>
        <end position="128"/>
    </location>
</feature>
<feature type="transmembrane region" description="Helical" evidence="1">
    <location>
        <begin position="40"/>
        <end position="61"/>
    </location>
</feature>
<dbReference type="EMBL" id="VRVR01000015">
    <property type="protein sequence ID" value="KAF0852801.1"/>
    <property type="molecule type" value="Genomic_DNA"/>
</dbReference>
<organism evidence="2 3">
    <name type="scientific">Andalucia godoyi</name>
    <name type="common">Flagellate</name>
    <dbReference type="NCBI Taxonomy" id="505711"/>
    <lineage>
        <taxon>Eukaryota</taxon>
        <taxon>Discoba</taxon>
        <taxon>Jakobida</taxon>
        <taxon>Andalucina</taxon>
        <taxon>Andaluciidae</taxon>
        <taxon>Andalucia</taxon>
    </lineage>
</organism>
<feature type="transmembrane region" description="Helical" evidence="1">
    <location>
        <begin position="211"/>
        <end position="232"/>
    </location>
</feature>
<keyword evidence="1" id="KW-0812">Transmembrane</keyword>
<proteinExistence type="predicted"/>
<feature type="transmembrane region" description="Helical" evidence="1">
    <location>
        <begin position="148"/>
        <end position="167"/>
    </location>
</feature>
<evidence type="ECO:0000313" key="2">
    <source>
        <dbReference type="EMBL" id="KAF0852801.1"/>
    </source>
</evidence>
<feature type="transmembrane region" description="Helical" evidence="1">
    <location>
        <begin position="253"/>
        <end position="271"/>
    </location>
</feature>
<gene>
    <name evidence="2" type="ORF">ANDGO_04133</name>
</gene>
<comment type="caution">
    <text evidence="2">The sequence shown here is derived from an EMBL/GenBank/DDBJ whole genome shotgun (WGS) entry which is preliminary data.</text>
</comment>
<keyword evidence="1" id="KW-1133">Transmembrane helix</keyword>
<name>A0A8K0AI50_ANDGO</name>
<dbReference type="OrthoDB" id="2111841at2759"/>
<dbReference type="PANTHER" id="PTHR35136">
    <property type="entry name" value="CYCLOEUCALENOL CYCLOISOMERASE"/>
    <property type="match status" value="1"/>
</dbReference>
<dbReference type="PANTHER" id="PTHR35136:SF1">
    <property type="entry name" value="CYCLOEUCALENOL CYCLOISOMERASE"/>
    <property type="match status" value="1"/>
</dbReference>
<evidence type="ECO:0000256" key="1">
    <source>
        <dbReference type="SAM" id="Phobius"/>
    </source>
</evidence>
<sequence length="293" mass="33740">MSSVKKTKTSLMTKRVAAGGGSSSSGWFASTPAKRETEIFYVKYSVCWVLFFSAIVVTEVYEQFDRWWYAAVGAVLMFPPILISLFAPSWIGPVEASRPWHARFSVQSNAWIFVFSFIGNYFWTHYFYSLLGAKYTMDAHRLNDVPVFLIACTHAYFILYHTLSTMLLRKTRSLGLVFWWALILVMSYVTAYMETWTIERFPYYSFIDRDAMYIVGSMCYALYFVVSFPMYYRIAENKADEVHWTTGRATVDAFGAAMIVTLLLDFWRLWIGKIVDGAVPSQVPFISPTGTLF</sequence>
<dbReference type="InterPro" id="IPR020532">
    <property type="entry name" value="Cycloeucalenol_cycloisomerase"/>
</dbReference>
<evidence type="ECO:0000313" key="3">
    <source>
        <dbReference type="Proteomes" id="UP000799049"/>
    </source>
</evidence>
<dbReference type="Proteomes" id="UP000799049">
    <property type="component" value="Unassembled WGS sequence"/>
</dbReference>
<reference evidence="2" key="1">
    <citation type="submission" date="2019-09" db="EMBL/GenBank/DDBJ databases">
        <title>The Mitochondrial Proteome of the Jakobid, Andalucia godoyi, a Protist With the Most Gene-Rich and Bacteria-Like Mitochondrial Genome.</title>
        <authorList>
            <person name="Gray M.W."/>
            <person name="Burger G."/>
            <person name="Derelle R."/>
            <person name="Klimes V."/>
            <person name="Leger M."/>
            <person name="Sarrasin M."/>
            <person name="Vlcek C."/>
            <person name="Roger A.J."/>
            <person name="Elias M."/>
            <person name="Lang B.F."/>
        </authorList>
    </citation>
    <scope>NUCLEOTIDE SEQUENCE</scope>
    <source>
        <strain evidence="2">And28</strain>
    </source>
</reference>
<keyword evidence="3" id="KW-1185">Reference proteome</keyword>